<dbReference type="InterPro" id="IPR036249">
    <property type="entry name" value="Thioredoxin-like_sf"/>
</dbReference>
<dbReference type="Proteomes" id="UP001470230">
    <property type="component" value="Unassembled WGS sequence"/>
</dbReference>
<keyword evidence="3" id="KW-1185">Reference proteome</keyword>
<accession>A0ABR2LAV1</accession>
<feature type="signal peptide" evidence="1">
    <location>
        <begin position="1"/>
        <end position="18"/>
    </location>
</feature>
<organism evidence="2 3">
    <name type="scientific">Tritrichomonas musculus</name>
    <dbReference type="NCBI Taxonomy" id="1915356"/>
    <lineage>
        <taxon>Eukaryota</taxon>
        <taxon>Metamonada</taxon>
        <taxon>Parabasalia</taxon>
        <taxon>Tritrichomonadida</taxon>
        <taxon>Tritrichomonadidae</taxon>
        <taxon>Tritrichomonas</taxon>
    </lineage>
</organism>
<sequence>MLLIILNILQIFIPYLSPNKLEFPELDQKTFNDLLSTNKSIIAFCVEKSYKEMDPVIRSMNRVASLFSDDKYNVTFVFLGKGIAQEVSYANYLSLPSFFFFKKGKLKCSFAYPKTDSAFIKIVQSLLISTSKSYKQKNNIFQYYNTYDRDSLILRTKNDVLGYLGDCYYTILALPKLYKKAIKVLHQNPRIECDIVLVDEKVLNELDLDNDRLALFRREDNMIVSFSNFSIASVPYYSIINYYAVHDEIRPIFAIASTSSIFDQKYKDLLYELSDKYADFVFGFISSDYYAYINTTVGVNIRSLLHNVPQNNELGSTESKPLDCIALVFNSYKRYTYNISDIFNGTFLSEPFNQEKWLTASKSILNSIRRNERKKHYISDPIPQLNQNDAIKTVVGLTFDDFVNQKDKDIIILFGQMDSFSGVSLNKTLHLFYNTTKQASSNETGYNYCDEKLSFGIVDISRNSGNFPYFPGIPIIFMYPAKNKSHPIQFRGSPSYDNFLWFLKRYGSFDVPIESQEGPPFSHKQFEQDLMQLLRYTIKMPENEKEEFFEWASEMANLTHTDISKFPGIPKKYCLHHHDLDHKDDDHHHNEYDDL</sequence>
<reference evidence="2 3" key="1">
    <citation type="submission" date="2024-04" db="EMBL/GenBank/DDBJ databases">
        <title>Tritrichomonas musculus Genome.</title>
        <authorList>
            <person name="Alves-Ferreira E."/>
            <person name="Grigg M."/>
            <person name="Lorenzi H."/>
            <person name="Galac M."/>
        </authorList>
    </citation>
    <scope>NUCLEOTIDE SEQUENCE [LARGE SCALE GENOMIC DNA]</scope>
    <source>
        <strain evidence="2 3">EAF2021</strain>
    </source>
</reference>
<gene>
    <name evidence="2" type="ORF">M9Y10_001751</name>
</gene>
<feature type="chain" id="PRO_5047285924" description="Thioredoxin domain-containing protein" evidence="1">
    <location>
        <begin position="19"/>
        <end position="595"/>
    </location>
</feature>
<name>A0ABR2LAV1_9EUKA</name>
<dbReference type="SUPFAM" id="SSF52833">
    <property type="entry name" value="Thioredoxin-like"/>
    <property type="match status" value="1"/>
</dbReference>
<proteinExistence type="predicted"/>
<evidence type="ECO:0000313" key="2">
    <source>
        <dbReference type="EMBL" id="KAK8899435.1"/>
    </source>
</evidence>
<evidence type="ECO:0008006" key="4">
    <source>
        <dbReference type="Google" id="ProtNLM"/>
    </source>
</evidence>
<evidence type="ECO:0000256" key="1">
    <source>
        <dbReference type="SAM" id="SignalP"/>
    </source>
</evidence>
<comment type="caution">
    <text evidence="2">The sequence shown here is derived from an EMBL/GenBank/DDBJ whole genome shotgun (WGS) entry which is preliminary data.</text>
</comment>
<dbReference type="Gene3D" id="3.40.30.10">
    <property type="entry name" value="Glutaredoxin"/>
    <property type="match status" value="1"/>
</dbReference>
<evidence type="ECO:0000313" key="3">
    <source>
        <dbReference type="Proteomes" id="UP001470230"/>
    </source>
</evidence>
<dbReference type="EMBL" id="JAPFFF010000001">
    <property type="protein sequence ID" value="KAK8899435.1"/>
    <property type="molecule type" value="Genomic_DNA"/>
</dbReference>
<protein>
    <recommendedName>
        <fullName evidence="4">Thioredoxin domain-containing protein</fullName>
    </recommendedName>
</protein>
<keyword evidence="1" id="KW-0732">Signal</keyword>